<proteinExistence type="predicted"/>
<dbReference type="AlphaFoldDB" id="A0A1L7WED1"/>
<sequence>MNTMSTTSAQPAAPQSSGFDAAIDAFANLNINLELPVMDTKTSTVIIPASNMAQDTSLDELEALFKNMKPIDPLHTKARRDRKPAARAAGRKDAQKPQSHKKVRFEGGGIIKKGQSSGMLKAREAVRAYKSKPKKNGRNEDYHPALDEDPEFAVIVCFVSNGDPATRKAVANKIMSIFGLSATTAWSWNFIQDPVRYAKKIEIQRTYDTNDFCRVAFASEDTMWSFLEGMEEDLMGRELERCGWRVVRYVPTWRRIERGEWRFPALPRRVEEIRGLEDGGVEDNVLMREEQEKQVARWEDFEMKMS</sequence>
<keyword evidence="3" id="KW-1185">Reference proteome</keyword>
<accession>A0A1L7WED1</accession>
<feature type="region of interest" description="Disordered" evidence="1">
    <location>
        <begin position="72"/>
        <end position="108"/>
    </location>
</feature>
<dbReference type="Proteomes" id="UP000184330">
    <property type="component" value="Unassembled WGS sequence"/>
</dbReference>
<reference evidence="2 3" key="1">
    <citation type="submission" date="2016-03" db="EMBL/GenBank/DDBJ databases">
        <authorList>
            <person name="Ploux O."/>
        </authorList>
    </citation>
    <scope>NUCLEOTIDE SEQUENCE [LARGE SCALE GENOMIC DNA]</scope>
    <source>
        <strain evidence="2 3">UAMH 11012</strain>
    </source>
</reference>
<evidence type="ECO:0000313" key="3">
    <source>
        <dbReference type="Proteomes" id="UP000184330"/>
    </source>
</evidence>
<protein>
    <submittedName>
        <fullName evidence="2">Uncharacterized protein</fullName>
    </submittedName>
</protein>
<dbReference type="OrthoDB" id="10452852at2759"/>
<name>A0A1L7WED1_9HELO</name>
<dbReference type="EMBL" id="FJOG01000001">
    <property type="protein sequence ID" value="CZR51079.1"/>
    <property type="molecule type" value="Genomic_DNA"/>
</dbReference>
<organism evidence="2 3">
    <name type="scientific">Phialocephala subalpina</name>
    <dbReference type="NCBI Taxonomy" id="576137"/>
    <lineage>
        <taxon>Eukaryota</taxon>
        <taxon>Fungi</taxon>
        <taxon>Dikarya</taxon>
        <taxon>Ascomycota</taxon>
        <taxon>Pezizomycotina</taxon>
        <taxon>Leotiomycetes</taxon>
        <taxon>Helotiales</taxon>
        <taxon>Mollisiaceae</taxon>
        <taxon>Phialocephala</taxon>
        <taxon>Phialocephala fortinii species complex</taxon>
    </lineage>
</organism>
<gene>
    <name evidence="2" type="ORF">PAC_00954</name>
</gene>
<evidence type="ECO:0000313" key="2">
    <source>
        <dbReference type="EMBL" id="CZR51079.1"/>
    </source>
</evidence>
<evidence type="ECO:0000256" key="1">
    <source>
        <dbReference type="SAM" id="MobiDB-lite"/>
    </source>
</evidence>